<keyword evidence="2" id="KW-0813">Transport</keyword>
<dbReference type="CDD" id="cd06173">
    <property type="entry name" value="MFS_MefA_like"/>
    <property type="match status" value="1"/>
</dbReference>
<name>A0ABZ1VM59_9ACTN</name>
<dbReference type="SUPFAM" id="SSF103473">
    <property type="entry name" value="MFS general substrate transporter"/>
    <property type="match status" value="1"/>
</dbReference>
<keyword evidence="11" id="KW-1185">Reference proteome</keyword>
<dbReference type="Gene3D" id="1.20.1250.20">
    <property type="entry name" value="MFS general substrate transporter like domains"/>
    <property type="match status" value="1"/>
</dbReference>
<dbReference type="EMBL" id="CP108473">
    <property type="protein sequence ID" value="WUS24341.1"/>
    <property type="molecule type" value="Genomic_DNA"/>
</dbReference>
<protein>
    <submittedName>
        <fullName evidence="10">MFS transporter</fullName>
    </submittedName>
</protein>
<keyword evidence="4 8" id="KW-0812">Transmembrane</keyword>
<keyword evidence="6 8" id="KW-0472">Membrane</keyword>
<evidence type="ECO:0000256" key="6">
    <source>
        <dbReference type="ARBA" id="ARBA00023136"/>
    </source>
</evidence>
<evidence type="ECO:0000256" key="3">
    <source>
        <dbReference type="ARBA" id="ARBA00022475"/>
    </source>
</evidence>
<organism evidence="10 11">
    <name type="scientific">Streptomyces caniferus</name>
    <dbReference type="NCBI Taxonomy" id="285557"/>
    <lineage>
        <taxon>Bacteria</taxon>
        <taxon>Bacillati</taxon>
        <taxon>Actinomycetota</taxon>
        <taxon>Actinomycetes</taxon>
        <taxon>Kitasatosporales</taxon>
        <taxon>Streptomycetaceae</taxon>
        <taxon>Streptomyces</taxon>
    </lineage>
</organism>
<feature type="transmembrane region" description="Helical" evidence="8">
    <location>
        <begin position="329"/>
        <end position="355"/>
    </location>
</feature>
<feature type="transmembrane region" description="Helical" evidence="8">
    <location>
        <begin position="188"/>
        <end position="208"/>
    </location>
</feature>
<proteinExistence type="predicted"/>
<sequence>MTTTHASQPSQSPPDRQAPSRPSTPLWRNRDYNILWISRSLTEVGFNASTMAFPLLVLAVTRSPGTAGLVQGVNAAAQLLAGLPGGTLVDRWNRKTVMLTCEAARTVALLWLVWTIWTGAVAVWHMAVVAAVLGVCSALFDPAEEASLPYVVPPDQLAVAVSMNHARNSIGHLVGTALSGALFGVKRVLPFAADALTHVVSFFMLLFVRLPKPERQAEGAPPANFRREALEGLKWVWGHRLIRVTAMCAVAVNFLFQVLYLVIIVVAQQSGVPSAQIGVMAAMFGGGGLLGALAAPRLYARCGPRVSVVLTFWAMAVLAPVTLATGNGIVMGLVLAGIAFLAPTANTAVSTYQLLTTPDRLRGRLSGVIGLIAGISTALGPLTGGLLMECVGARWAILLSTLGIAVLAVTVTLSPTLRGFGKLAATPPAEDGTGRSGAAADTHDPH</sequence>
<evidence type="ECO:0000313" key="10">
    <source>
        <dbReference type="EMBL" id="WUS24341.1"/>
    </source>
</evidence>
<dbReference type="InterPro" id="IPR036259">
    <property type="entry name" value="MFS_trans_sf"/>
</dbReference>
<feature type="transmembrane region" description="Helical" evidence="8">
    <location>
        <begin position="393"/>
        <end position="413"/>
    </location>
</feature>
<feature type="compositionally biased region" description="Polar residues" evidence="7">
    <location>
        <begin position="1"/>
        <end position="14"/>
    </location>
</feature>
<dbReference type="InterPro" id="IPR010290">
    <property type="entry name" value="TM_effector"/>
</dbReference>
<feature type="region of interest" description="Disordered" evidence="7">
    <location>
        <begin position="424"/>
        <end position="446"/>
    </location>
</feature>
<keyword evidence="5 8" id="KW-1133">Transmembrane helix</keyword>
<feature type="transmembrane region" description="Helical" evidence="8">
    <location>
        <begin position="306"/>
        <end position="323"/>
    </location>
</feature>
<dbReference type="PANTHER" id="PTHR23513">
    <property type="entry name" value="INTEGRAL MEMBRANE EFFLUX PROTEIN-RELATED"/>
    <property type="match status" value="1"/>
</dbReference>
<evidence type="ECO:0000259" key="9">
    <source>
        <dbReference type="PROSITE" id="PS50850"/>
    </source>
</evidence>
<dbReference type="Pfam" id="PF05977">
    <property type="entry name" value="MFS_3"/>
    <property type="match status" value="1"/>
</dbReference>
<keyword evidence="3" id="KW-1003">Cell membrane</keyword>
<dbReference type="RefSeq" id="WP_329128263.1">
    <property type="nucleotide sequence ID" value="NZ_CP108473.1"/>
</dbReference>
<evidence type="ECO:0000256" key="5">
    <source>
        <dbReference type="ARBA" id="ARBA00022989"/>
    </source>
</evidence>
<dbReference type="PROSITE" id="PS50850">
    <property type="entry name" value="MFS"/>
    <property type="match status" value="1"/>
</dbReference>
<dbReference type="InterPro" id="IPR020846">
    <property type="entry name" value="MFS_dom"/>
</dbReference>
<dbReference type="Proteomes" id="UP001432292">
    <property type="component" value="Chromosome"/>
</dbReference>
<evidence type="ECO:0000313" key="11">
    <source>
        <dbReference type="Proteomes" id="UP001432292"/>
    </source>
</evidence>
<feature type="region of interest" description="Disordered" evidence="7">
    <location>
        <begin position="1"/>
        <end position="25"/>
    </location>
</feature>
<gene>
    <name evidence="10" type="ORF">OG727_19795</name>
</gene>
<dbReference type="PANTHER" id="PTHR23513:SF6">
    <property type="entry name" value="MAJOR FACILITATOR SUPERFAMILY ASSOCIATED DOMAIN-CONTAINING PROTEIN"/>
    <property type="match status" value="1"/>
</dbReference>
<feature type="transmembrane region" description="Helical" evidence="8">
    <location>
        <begin position="244"/>
        <end position="267"/>
    </location>
</feature>
<evidence type="ECO:0000256" key="8">
    <source>
        <dbReference type="SAM" id="Phobius"/>
    </source>
</evidence>
<feature type="transmembrane region" description="Helical" evidence="8">
    <location>
        <begin position="367"/>
        <end position="387"/>
    </location>
</feature>
<evidence type="ECO:0000256" key="4">
    <source>
        <dbReference type="ARBA" id="ARBA00022692"/>
    </source>
</evidence>
<feature type="transmembrane region" description="Helical" evidence="8">
    <location>
        <begin position="108"/>
        <end position="140"/>
    </location>
</feature>
<comment type="subcellular location">
    <subcellularLocation>
        <location evidence="1">Cell membrane</location>
        <topology evidence="1">Multi-pass membrane protein</topology>
    </subcellularLocation>
</comment>
<reference evidence="10" key="1">
    <citation type="submission" date="2022-10" db="EMBL/GenBank/DDBJ databases">
        <title>The complete genomes of actinobacterial strains from the NBC collection.</title>
        <authorList>
            <person name="Joergensen T.S."/>
            <person name="Alvarez Arevalo M."/>
            <person name="Sterndorff E.B."/>
            <person name="Faurdal D."/>
            <person name="Vuksanovic O."/>
            <person name="Mourched A.-S."/>
            <person name="Charusanti P."/>
            <person name="Shaw S."/>
            <person name="Blin K."/>
            <person name="Weber T."/>
        </authorList>
    </citation>
    <scope>NUCLEOTIDE SEQUENCE</scope>
    <source>
        <strain evidence="10">NBC_01256</strain>
    </source>
</reference>
<feature type="transmembrane region" description="Helical" evidence="8">
    <location>
        <begin position="273"/>
        <end position="294"/>
    </location>
</feature>
<evidence type="ECO:0000256" key="2">
    <source>
        <dbReference type="ARBA" id="ARBA00022448"/>
    </source>
</evidence>
<evidence type="ECO:0000256" key="1">
    <source>
        <dbReference type="ARBA" id="ARBA00004651"/>
    </source>
</evidence>
<evidence type="ECO:0000256" key="7">
    <source>
        <dbReference type="SAM" id="MobiDB-lite"/>
    </source>
</evidence>
<accession>A0ABZ1VM59</accession>
<feature type="domain" description="Major facilitator superfamily (MFS) profile" evidence="9">
    <location>
        <begin position="31"/>
        <end position="418"/>
    </location>
</feature>